<dbReference type="InterPro" id="IPR052400">
    <property type="entry name" value="Zn2-C6_fungal_TF"/>
</dbReference>
<dbReference type="AlphaFoldDB" id="A0A9P9F6E0"/>
<comment type="caution">
    <text evidence="1">The sequence shown here is derived from an EMBL/GenBank/DDBJ whole genome shotgun (WGS) entry which is preliminary data.</text>
</comment>
<dbReference type="PANTHER" id="PTHR47657:SF14">
    <property type="entry name" value="ZN(2)-C6 FUNGAL-TYPE DOMAIN-CONTAINING PROTEIN"/>
    <property type="match status" value="1"/>
</dbReference>
<gene>
    <name evidence="1" type="ORF">EDB81DRAFT_841690</name>
</gene>
<dbReference type="GO" id="GO:0000981">
    <property type="term" value="F:DNA-binding transcription factor activity, RNA polymerase II-specific"/>
    <property type="evidence" value="ECO:0007669"/>
    <property type="project" value="TreeGrafter"/>
</dbReference>
<proteinExistence type="predicted"/>
<dbReference type="Proteomes" id="UP000738349">
    <property type="component" value="Unassembled WGS sequence"/>
</dbReference>
<dbReference type="OrthoDB" id="416217at2759"/>
<keyword evidence="2" id="KW-1185">Reference proteome</keyword>
<sequence>MSNQSTDVQSAWAFWILEEAAQSQCVLDGLLGMSAFHLRRLQHSDRGHQLELSGGLNKGNVSSVAATCAIVSFHTYVNRYFLADEDSQRMPHHWFLSFQRSTRLLSLTLPLIQNSMVRQEFRGFNTTNRTMEHGTHDNPFSFLLYFHPPSVSPDQEEISICMQAVVHLSYLHADLTTRKPLCFPAAVSTRFVDLIAAKNPRALAISGYYFMLIKEGQQFWWVDGAPEREFALIMSHLPQDWWPAMDWAIRTLGWTEQ</sequence>
<accession>A0A9P9F6E0</accession>
<organism evidence="1 2">
    <name type="scientific">Dactylonectria macrodidyma</name>
    <dbReference type="NCBI Taxonomy" id="307937"/>
    <lineage>
        <taxon>Eukaryota</taxon>
        <taxon>Fungi</taxon>
        <taxon>Dikarya</taxon>
        <taxon>Ascomycota</taxon>
        <taxon>Pezizomycotina</taxon>
        <taxon>Sordariomycetes</taxon>
        <taxon>Hypocreomycetidae</taxon>
        <taxon>Hypocreales</taxon>
        <taxon>Nectriaceae</taxon>
        <taxon>Dactylonectria</taxon>
    </lineage>
</organism>
<name>A0A9P9F6E0_9HYPO</name>
<reference evidence="1" key="1">
    <citation type="journal article" date="2021" name="Nat. Commun.">
        <title>Genetic determinants of endophytism in the Arabidopsis root mycobiome.</title>
        <authorList>
            <person name="Mesny F."/>
            <person name="Miyauchi S."/>
            <person name="Thiergart T."/>
            <person name="Pickel B."/>
            <person name="Atanasova L."/>
            <person name="Karlsson M."/>
            <person name="Huettel B."/>
            <person name="Barry K.W."/>
            <person name="Haridas S."/>
            <person name="Chen C."/>
            <person name="Bauer D."/>
            <person name="Andreopoulos W."/>
            <person name="Pangilinan J."/>
            <person name="LaButti K."/>
            <person name="Riley R."/>
            <person name="Lipzen A."/>
            <person name="Clum A."/>
            <person name="Drula E."/>
            <person name="Henrissat B."/>
            <person name="Kohler A."/>
            <person name="Grigoriev I.V."/>
            <person name="Martin F.M."/>
            <person name="Hacquard S."/>
        </authorList>
    </citation>
    <scope>NUCLEOTIDE SEQUENCE</scope>
    <source>
        <strain evidence="1">MPI-CAGE-AT-0147</strain>
    </source>
</reference>
<dbReference type="PANTHER" id="PTHR47657">
    <property type="entry name" value="STEROL REGULATORY ELEMENT-BINDING PROTEIN ECM22"/>
    <property type="match status" value="1"/>
</dbReference>
<dbReference type="EMBL" id="JAGMUV010000006">
    <property type="protein sequence ID" value="KAH7153497.1"/>
    <property type="molecule type" value="Genomic_DNA"/>
</dbReference>
<evidence type="ECO:0000313" key="2">
    <source>
        <dbReference type="Proteomes" id="UP000738349"/>
    </source>
</evidence>
<evidence type="ECO:0000313" key="1">
    <source>
        <dbReference type="EMBL" id="KAH7153497.1"/>
    </source>
</evidence>
<protein>
    <submittedName>
        <fullName evidence="1">Uncharacterized protein</fullName>
    </submittedName>
</protein>